<evidence type="ECO:0000313" key="1">
    <source>
        <dbReference type="EMBL" id="CAJ2627787.1"/>
    </source>
</evidence>
<protein>
    <submittedName>
        <fullName evidence="1">Uncharacterized protein</fullName>
    </submittedName>
</protein>
<evidence type="ECO:0000313" key="2">
    <source>
        <dbReference type="Proteomes" id="UP001177021"/>
    </source>
</evidence>
<proteinExistence type="predicted"/>
<gene>
    <name evidence="1" type="ORF">MILVUS5_LOCUS172</name>
</gene>
<dbReference type="EMBL" id="CASHSV030000001">
    <property type="protein sequence ID" value="CAJ2627787.1"/>
    <property type="molecule type" value="Genomic_DNA"/>
</dbReference>
<comment type="caution">
    <text evidence="1">The sequence shown here is derived from an EMBL/GenBank/DDBJ whole genome shotgun (WGS) entry which is preliminary data.</text>
</comment>
<sequence length="385" mass="44174">MNSFNEFEANQILNIPLSWRLPDDKKVWSWERNGNYSVRSAYHLLKEETLRDIPEPSTAGNTEIWKSIWKVQAPQRVKNFLWRVVKRILPTRCRLEQKGVALDPICPLCHDGEETQEHLFMHCQVIQRFWFLSPLGLHVPTDVNFFQWMEHWLSNSNFMATQLFSLSLWTIWKMRNDSVFNKKSPNCMNVVQNISVMAEEFNLACNLITNVVSEPIISSDVDNKWEPPPVGFVKINIDAGCFKNNYTCWGLIGRNHQGVVQVAATKRERMSCSPMLAEARGLRWCLQWIKDHNFQNVVVEMDAENVVNCFLGKINIVEIDLVVADCLDILFSLLNVSVLAVKRCKNMAAHSLVGVAMNLGSHLWFGNVPDPVSSIVLSELIVCNE</sequence>
<keyword evidence="2" id="KW-1185">Reference proteome</keyword>
<dbReference type="Proteomes" id="UP001177021">
    <property type="component" value="Unassembled WGS sequence"/>
</dbReference>
<name>A0ACB0I6U1_TRIPR</name>
<organism evidence="1 2">
    <name type="scientific">Trifolium pratense</name>
    <name type="common">Red clover</name>
    <dbReference type="NCBI Taxonomy" id="57577"/>
    <lineage>
        <taxon>Eukaryota</taxon>
        <taxon>Viridiplantae</taxon>
        <taxon>Streptophyta</taxon>
        <taxon>Embryophyta</taxon>
        <taxon>Tracheophyta</taxon>
        <taxon>Spermatophyta</taxon>
        <taxon>Magnoliopsida</taxon>
        <taxon>eudicotyledons</taxon>
        <taxon>Gunneridae</taxon>
        <taxon>Pentapetalae</taxon>
        <taxon>rosids</taxon>
        <taxon>fabids</taxon>
        <taxon>Fabales</taxon>
        <taxon>Fabaceae</taxon>
        <taxon>Papilionoideae</taxon>
        <taxon>50 kb inversion clade</taxon>
        <taxon>NPAAA clade</taxon>
        <taxon>Hologalegina</taxon>
        <taxon>IRL clade</taxon>
        <taxon>Trifolieae</taxon>
        <taxon>Trifolium</taxon>
    </lineage>
</organism>
<reference evidence="1" key="1">
    <citation type="submission" date="2023-10" db="EMBL/GenBank/DDBJ databases">
        <authorList>
            <person name="Rodriguez Cubillos JULIANA M."/>
            <person name="De Vega J."/>
        </authorList>
    </citation>
    <scope>NUCLEOTIDE SEQUENCE</scope>
</reference>
<accession>A0ACB0I6U1</accession>